<dbReference type="InterPro" id="IPR037284">
    <property type="entry name" value="SUF_FeS_clus_asmbl_SufBD_sf"/>
</dbReference>
<dbReference type="RefSeq" id="WP_057953296.1">
    <property type="nucleotide sequence ID" value="NZ_CP013118.1"/>
</dbReference>
<dbReference type="InterPro" id="IPR000825">
    <property type="entry name" value="SUF_FeS_clus_asmbl_SufBD_core"/>
</dbReference>
<gene>
    <name evidence="4" type="primary">sufD</name>
    <name evidence="4" type="ORF">L21SP5_02242</name>
</gene>
<evidence type="ECO:0000259" key="2">
    <source>
        <dbReference type="Pfam" id="PF01458"/>
    </source>
</evidence>
<dbReference type="SUPFAM" id="SSF101960">
    <property type="entry name" value="Stabilizer of iron transporter SufD"/>
    <property type="match status" value="1"/>
</dbReference>
<evidence type="ECO:0000256" key="1">
    <source>
        <dbReference type="ARBA" id="ARBA00043967"/>
    </source>
</evidence>
<dbReference type="NCBIfam" id="TIGR01981">
    <property type="entry name" value="sufD"/>
    <property type="match status" value="1"/>
</dbReference>
<comment type="similarity">
    <text evidence="1">Belongs to the iron-sulfur cluster assembly SufBD family.</text>
</comment>
<feature type="domain" description="SUF system FeS cluster assembly SufBD core" evidence="2">
    <location>
        <begin position="185"/>
        <end position="410"/>
    </location>
</feature>
<name>A0A0S2I0I9_9BACT</name>
<evidence type="ECO:0000259" key="3">
    <source>
        <dbReference type="Pfam" id="PF19295"/>
    </source>
</evidence>
<proteinExistence type="inferred from homology"/>
<accession>A0A0S2I0I9</accession>
<dbReference type="OrthoDB" id="9768262at2"/>
<dbReference type="InterPro" id="IPR055346">
    <property type="entry name" value="Fe-S_cluster_assembly_SufBD"/>
</dbReference>
<dbReference type="KEGG" id="blq:L21SP5_02242"/>
<dbReference type="STRING" id="1307839.L21SP5_02242"/>
<feature type="domain" description="SUF system FeS cluster assembly SufBD N-terminal" evidence="3">
    <location>
        <begin position="5"/>
        <end position="174"/>
    </location>
</feature>
<dbReference type="EMBL" id="CP013118">
    <property type="protein sequence ID" value="ALO15875.1"/>
    <property type="molecule type" value="Genomic_DNA"/>
</dbReference>
<dbReference type="InterPro" id="IPR045595">
    <property type="entry name" value="SufBD_N"/>
</dbReference>
<dbReference type="Proteomes" id="UP000064893">
    <property type="component" value="Chromosome"/>
</dbReference>
<dbReference type="GO" id="GO:0016226">
    <property type="term" value="P:iron-sulfur cluster assembly"/>
    <property type="evidence" value="ECO:0007669"/>
    <property type="project" value="InterPro"/>
</dbReference>
<dbReference type="Pfam" id="PF19295">
    <property type="entry name" value="SufBD_N"/>
    <property type="match status" value="1"/>
</dbReference>
<keyword evidence="5" id="KW-1185">Reference proteome</keyword>
<reference evidence="4 5" key="1">
    <citation type="submission" date="2015-11" db="EMBL/GenBank/DDBJ databases">
        <title>Description and complete genome sequence of a novel strain predominating in hypersaline microbial mats and representing a new family of the Bacteriodetes phylum.</title>
        <authorList>
            <person name="Spring S."/>
            <person name="Bunk B."/>
            <person name="Sproer C."/>
            <person name="Klenk H.-P."/>
        </authorList>
    </citation>
    <scope>NUCLEOTIDE SEQUENCE [LARGE SCALE GENOMIC DNA]</scope>
    <source>
        <strain evidence="4 5">L21-Spi-D4</strain>
    </source>
</reference>
<sequence length="450" mass="50805">MSTDLNQKYDQLIADNLDNVQAHSSNLLNSYRKDAQQAFHKNGLPSIKNEDYKYTNVLPLYKQDWNLPQLEKELPMNINEIFRCDVPNLDTDLVLTVNGRFHEFQGNADKLPEGTIIGGLAEMSEKYPEIVKPYLFQQAEQDTDSLVALNGALAVDGLFIYIPRNAVFEKPIQIVNLLLGERPLLTHKRNLVVADENAQSQIVICDHTLSAERFFDNSVTEVVVKQNARLEYYNIQNQHNGSSQISSLFANVHRDATFHTSTISLHGGLIRNNLRISLLDEGAHADASGLSLTDREQHVDNHTYIDHKAANCTSNQFFKSVLDDQSSTAFTGRIMVQPGAQQTNAYQSNKSLLLTNDASSNSRPQLEIYADDVKCSHGATTGQIDEDALFYMRQRGINSREARLLLMFAFAYEVIDKINVRPLAERIEDLVNKRLRGELSRCNNCEIKCQ</sequence>
<evidence type="ECO:0000313" key="4">
    <source>
        <dbReference type="EMBL" id="ALO15875.1"/>
    </source>
</evidence>
<dbReference type="InterPro" id="IPR011542">
    <property type="entry name" value="SUF_FeS_clus_asmbl_SufD"/>
</dbReference>
<dbReference type="PANTHER" id="PTHR43575:SF1">
    <property type="entry name" value="PROTEIN ABCI7, CHLOROPLASTIC"/>
    <property type="match status" value="1"/>
</dbReference>
<dbReference type="PANTHER" id="PTHR43575">
    <property type="entry name" value="PROTEIN ABCI7, CHLOROPLASTIC"/>
    <property type="match status" value="1"/>
</dbReference>
<dbReference type="Pfam" id="PF01458">
    <property type="entry name" value="SUFBD_core"/>
    <property type="match status" value="1"/>
</dbReference>
<organism evidence="4 5">
    <name type="scientific">Salinivirga cyanobacteriivorans</name>
    <dbReference type="NCBI Taxonomy" id="1307839"/>
    <lineage>
        <taxon>Bacteria</taxon>
        <taxon>Pseudomonadati</taxon>
        <taxon>Bacteroidota</taxon>
        <taxon>Bacteroidia</taxon>
        <taxon>Bacteroidales</taxon>
        <taxon>Salinivirgaceae</taxon>
        <taxon>Salinivirga</taxon>
    </lineage>
</organism>
<dbReference type="AlphaFoldDB" id="A0A0S2I0I9"/>
<protein>
    <submittedName>
        <fullName evidence="4">FeS cluster assembly protein SufD</fullName>
    </submittedName>
</protein>
<evidence type="ECO:0000313" key="5">
    <source>
        <dbReference type="Proteomes" id="UP000064893"/>
    </source>
</evidence>
<dbReference type="PATRIC" id="fig|1307839.3.peg.2362"/>